<evidence type="ECO:0000313" key="1">
    <source>
        <dbReference type="EMBL" id="WAJ27388.1"/>
    </source>
</evidence>
<protein>
    <submittedName>
        <fullName evidence="1">Uncharacterized protein</fullName>
    </submittedName>
</protein>
<dbReference type="Proteomes" id="UP001163223">
    <property type="component" value="Chromosome"/>
</dbReference>
<organism evidence="1 2">
    <name type="scientific">Antarcticirhabdus aurantiaca</name>
    <dbReference type="NCBI Taxonomy" id="2606717"/>
    <lineage>
        <taxon>Bacteria</taxon>
        <taxon>Pseudomonadati</taxon>
        <taxon>Pseudomonadota</taxon>
        <taxon>Alphaproteobacteria</taxon>
        <taxon>Hyphomicrobiales</taxon>
        <taxon>Aurantimonadaceae</taxon>
        <taxon>Antarcticirhabdus</taxon>
    </lineage>
</organism>
<keyword evidence="2" id="KW-1185">Reference proteome</keyword>
<dbReference type="EMBL" id="CP113520">
    <property type="protein sequence ID" value="WAJ27388.1"/>
    <property type="molecule type" value="Genomic_DNA"/>
</dbReference>
<name>A0ACD4NKS1_9HYPH</name>
<gene>
    <name evidence="1" type="ORF">OXU80_21455</name>
</gene>
<sequence length="119" mass="11579">MGAVLLLALAGCTSTGSSGSDAASAPAAASEDRSAFVGNWSGSLTSGDPITVSVPASGNPSYSYNGDRVPVRSARLSGGSLVLTVGSGGGTVTLTPQGKQLGLAYRFRGNSASGVLSRA</sequence>
<accession>A0ACD4NKS1</accession>
<evidence type="ECO:0000313" key="2">
    <source>
        <dbReference type="Proteomes" id="UP001163223"/>
    </source>
</evidence>
<reference evidence="1" key="1">
    <citation type="submission" date="2022-11" db="EMBL/GenBank/DDBJ databases">
        <title>beta-Carotene-producing bacterium, Jeongeuplla avenae sp. nov., alleviates the salt stress of Arabidopsis seedlings.</title>
        <authorList>
            <person name="Jiang L."/>
            <person name="Lee J."/>
        </authorList>
    </citation>
    <scope>NUCLEOTIDE SEQUENCE</scope>
    <source>
        <strain evidence="1">DY_R2A_6</strain>
    </source>
</reference>
<proteinExistence type="predicted"/>